<keyword evidence="2" id="KW-1185">Reference proteome</keyword>
<organism evidence="1 2">
    <name type="scientific">Melipona quadrifasciata</name>
    <dbReference type="NCBI Taxonomy" id="166423"/>
    <lineage>
        <taxon>Eukaryota</taxon>
        <taxon>Metazoa</taxon>
        <taxon>Ecdysozoa</taxon>
        <taxon>Arthropoda</taxon>
        <taxon>Hexapoda</taxon>
        <taxon>Insecta</taxon>
        <taxon>Pterygota</taxon>
        <taxon>Neoptera</taxon>
        <taxon>Endopterygota</taxon>
        <taxon>Hymenoptera</taxon>
        <taxon>Apocrita</taxon>
        <taxon>Aculeata</taxon>
        <taxon>Apoidea</taxon>
        <taxon>Anthophila</taxon>
        <taxon>Apidae</taxon>
        <taxon>Melipona</taxon>
    </lineage>
</organism>
<sequence>MQRPTSLAGSYNKRLGCNADATKISDWLVWVASVSKKAEETSGKVKQKSSQAKVLVGQKFIRDKNIENSILGIVDDQNIASAQLLVGGAQ</sequence>
<evidence type="ECO:0000313" key="2">
    <source>
        <dbReference type="Proteomes" id="UP000053105"/>
    </source>
</evidence>
<dbReference type="EMBL" id="KQ435933">
    <property type="protein sequence ID" value="KOX68366.1"/>
    <property type="molecule type" value="Genomic_DNA"/>
</dbReference>
<gene>
    <name evidence="1" type="ORF">WN51_07587</name>
</gene>
<dbReference type="AlphaFoldDB" id="A0A0M8ZRA0"/>
<evidence type="ECO:0000313" key="1">
    <source>
        <dbReference type="EMBL" id="KOX68366.1"/>
    </source>
</evidence>
<protein>
    <submittedName>
        <fullName evidence="1">Uncharacterized protein</fullName>
    </submittedName>
</protein>
<proteinExistence type="predicted"/>
<name>A0A0M8ZRA0_9HYME</name>
<reference evidence="1 2" key="1">
    <citation type="submission" date="2015-07" db="EMBL/GenBank/DDBJ databases">
        <title>The genome of Melipona quadrifasciata.</title>
        <authorList>
            <person name="Pan H."/>
            <person name="Kapheim K."/>
        </authorList>
    </citation>
    <scope>NUCLEOTIDE SEQUENCE [LARGE SCALE GENOMIC DNA]</scope>
    <source>
        <strain evidence="1">0111107301</strain>
        <tissue evidence="1">Whole body</tissue>
    </source>
</reference>
<accession>A0A0M8ZRA0</accession>
<dbReference type="Proteomes" id="UP000053105">
    <property type="component" value="Unassembled WGS sequence"/>
</dbReference>